<sequence length="342" mass="39392">MLPPNRLTPTQSSLVQYIILHFGFTKSNQLSINTKSCVCSEEEWQIISFAEKMKFCKILKGSIEQTLPDWRDKFLCYKDLKKQLKMIYPKEGTTDAGRPTKRVKLGPLVDHDDDDDEAVVETKEVVDFVKLLEKEIIKFNAFFMDKEEEYVIQSGVLKERVKEARSSKVELFRVGQQIVDFYGEVVLLENYSVLNYTGLAKILKKYDKRSGAITRVPFIQKVLQEPFVRFDVLNKLVKECETMWDHLFSLNGRSAPPTEAVTAETNESSKESSSTLQIPEDLTEIEHMENTYLRLTASAYQVLKQIRSGSSTVGVFSLPPMQTNNELEEVWRRIHVVEQEAK</sequence>
<name>A0AAV1CQA2_OLDCO</name>
<evidence type="ECO:0000313" key="3">
    <source>
        <dbReference type="EMBL" id="CAI9096687.1"/>
    </source>
</evidence>
<dbReference type="Proteomes" id="UP001161247">
    <property type="component" value="Chromosome 2"/>
</dbReference>
<dbReference type="InterPro" id="IPR031142">
    <property type="entry name" value="SPX_prot"/>
</dbReference>
<reference evidence="3" key="1">
    <citation type="submission" date="2023-03" db="EMBL/GenBank/DDBJ databases">
        <authorList>
            <person name="Julca I."/>
        </authorList>
    </citation>
    <scope>NUCLEOTIDE SEQUENCE</scope>
</reference>
<feature type="compositionally biased region" description="Low complexity" evidence="1">
    <location>
        <begin position="262"/>
        <end position="275"/>
    </location>
</feature>
<dbReference type="EMBL" id="OX459119">
    <property type="protein sequence ID" value="CAI9096687.1"/>
    <property type="molecule type" value="Genomic_DNA"/>
</dbReference>
<dbReference type="GO" id="GO:0016036">
    <property type="term" value="P:cellular response to phosphate starvation"/>
    <property type="evidence" value="ECO:0007669"/>
    <property type="project" value="InterPro"/>
</dbReference>
<dbReference type="PANTHER" id="PTHR45978">
    <property type="entry name" value="SPX DOMAIN-CONTAINING PROTEIN 3"/>
    <property type="match status" value="1"/>
</dbReference>
<protein>
    <submittedName>
        <fullName evidence="3">OLC1v1032886C1</fullName>
    </submittedName>
</protein>
<dbReference type="AlphaFoldDB" id="A0AAV1CQA2"/>
<dbReference type="CDD" id="cd14481">
    <property type="entry name" value="SPX_AtSPX1_like"/>
    <property type="match status" value="1"/>
</dbReference>
<keyword evidence="4" id="KW-1185">Reference proteome</keyword>
<evidence type="ECO:0000259" key="2">
    <source>
        <dbReference type="PROSITE" id="PS51382"/>
    </source>
</evidence>
<dbReference type="PROSITE" id="PS51382">
    <property type="entry name" value="SPX"/>
    <property type="match status" value="1"/>
</dbReference>
<dbReference type="PANTHER" id="PTHR45978:SF3">
    <property type="entry name" value="SPX DOMAIN-CONTAINING PROTEIN 1-LIKE"/>
    <property type="match status" value="1"/>
</dbReference>
<dbReference type="InterPro" id="IPR004331">
    <property type="entry name" value="SPX_dom"/>
</dbReference>
<evidence type="ECO:0000256" key="1">
    <source>
        <dbReference type="SAM" id="MobiDB-lite"/>
    </source>
</evidence>
<evidence type="ECO:0000313" key="4">
    <source>
        <dbReference type="Proteomes" id="UP001161247"/>
    </source>
</evidence>
<proteinExistence type="predicted"/>
<organism evidence="3 4">
    <name type="scientific">Oldenlandia corymbosa var. corymbosa</name>
    <dbReference type="NCBI Taxonomy" id="529605"/>
    <lineage>
        <taxon>Eukaryota</taxon>
        <taxon>Viridiplantae</taxon>
        <taxon>Streptophyta</taxon>
        <taxon>Embryophyta</taxon>
        <taxon>Tracheophyta</taxon>
        <taxon>Spermatophyta</taxon>
        <taxon>Magnoliopsida</taxon>
        <taxon>eudicotyledons</taxon>
        <taxon>Gunneridae</taxon>
        <taxon>Pentapetalae</taxon>
        <taxon>asterids</taxon>
        <taxon>lamiids</taxon>
        <taxon>Gentianales</taxon>
        <taxon>Rubiaceae</taxon>
        <taxon>Rubioideae</taxon>
        <taxon>Spermacoceae</taxon>
        <taxon>Hedyotis-Oldenlandia complex</taxon>
        <taxon>Oldenlandia</taxon>
    </lineage>
</organism>
<feature type="region of interest" description="Disordered" evidence="1">
    <location>
        <begin position="255"/>
        <end position="277"/>
    </location>
</feature>
<accession>A0AAV1CQA2</accession>
<gene>
    <name evidence="3" type="ORF">OLC1_LOCUS7382</name>
</gene>
<feature type="domain" description="SPX" evidence="2">
    <location>
        <begin position="53"/>
        <end position="220"/>
    </location>
</feature>
<dbReference type="Pfam" id="PF03105">
    <property type="entry name" value="SPX"/>
    <property type="match status" value="1"/>
</dbReference>